<dbReference type="GO" id="GO:0003677">
    <property type="term" value="F:DNA binding"/>
    <property type="evidence" value="ECO:0007669"/>
    <property type="project" value="UniProtKB-UniRule"/>
</dbReference>
<evidence type="ECO:0000256" key="2">
    <source>
        <dbReference type="ARBA" id="ARBA00022908"/>
    </source>
</evidence>
<reference evidence="8 9" key="1">
    <citation type="submission" date="2019-08" db="EMBL/GenBank/DDBJ databases">
        <title>Prosopis cineraria nodule microbiome.</title>
        <authorList>
            <person name="Ali R."/>
            <person name="Chaluvadi S.R."/>
            <person name="Wang X."/>
        </authorList>
    </citation>
    <scope>NUCLEOTIDE SEQUENCE [LARGE SCALE GENOMIC DNA]</scope>
    <source>
        <strain evidence="8 9">BG7</strain>
    </source>
</reference>
<evidence type="ECO:0000313" key="8">
    <source>
        <dbReference type="EMBL" id="QFY62008.1"/>
    </source>
</evidence>
<dbReference type="RefSeq" id="WP_153272063.1">
    <property type="nucleotide sequence ID" value="NZ_CP043498.1"/>
</dbReference>
<dbReference type="PROSITE" id="PS51900">
    <property type="entry name" value="CB"/>
    <property type="match status" value="1"/>
</dbReference>
<dbReference type="CDD" id="cd00397">
    <property type="entry name" value="DNA_BRE_C"/>
    <property type="match status" value="1"/>
</dbReference>
<feature type="domain" description="Core-binding (CB)" evidence="7">
    <location>
        <begin position="1"/>
        <end position="96"/>
    </location>
</feature>
<organism evidence="8 9">
    <name type="scientific">Rhizobium grahamii</name>
    <dbReference type="NCBI Taxonomy" id="1120045"/>
    <lineage>
        <taxon>Bacteria</taxon>
        <taxon>Pseudomonadati</taxon>
        <taxon>Pseudomonadota</taxon>
        <taxon>Alphaproteobacteria</taxon>
        <taxon>Hyphomicrobiales</taxon>
        <taxon>Rhizobiaceae</taxon>
        <taxon>Rhizobium/Agrobacterium group</taxon>
        <taxon>Rhizobium</taxon>
    </lineage>
</organism>
<dbReference type="KEGG" id="rgr:FZ934_17365"/>
<dbReference type="GO" id="GO:0006310">
    <property type="term" value="P:DNA recombination"/>
    <property type="evidence" value="ECO:0007669"/>
    <property type="project" value="UniProtKB-KW"/>
</dbReference>
<dbReference type="OrthoDB" id="7354488at2"/>
<dbReference type="Proteomes" id="UP000326881">
    <property type="component" value="Chromosome"/>
</dbReference>
<dbReference type="SUPFAM" id="SSF56349">
    <property type="entry name" value="DNA breaking-rejoining enzymes"/>
    <property type="match status" value="1"/>
</dbReference>
<dbReference type="PANTHER" id="PTHR30349:SF64">
    <property type="entry name" value="PROPHAGE INTEGRASE INTD-RELATED"/>
    <property type="match status" value="1"/>
</dbReference>
<evidence type="ECO:0000313" key="9">
    <source>
        <dbReference type="Proteomes" id="UP000326881"/>
    </source>
</evidence>
<keyword evidence="2" id="KW-0229">DNA integration</keyword>
<dbReference type="InterPro" id="IPR050090">
    <property type="entry name" value="Tyrosine_recombinase_XerCD"/>
</dbReference>
<dbReference type="InterPro" id="IPR011010">
    <property type="entry name" value="DNA_brk_join_enz"/>
</dbReference>
<dbReference type="Gene3D" id="1.10.443.10">
    <property type="entry name" value="Intergrase catalytic core"/>
    <property type="match status" value="1"/>
</dbReference>
<evidence type="ECO:0000259" key="6">
    <source>
        <dbReference type="PROSITE" id="PS51898"/>
    </source>
</evidence>
<dbReference type="InterPro" id="IPR002104">
    <property type="entry name" value="Integrase_catalytic"/>
</dbReference>
<evidence type="ECO:0000256" key="1">
    <source>
        <dbReference type="ARBA" id="ARBA00008857"/>
    </source>
</evidence>
<keyword evidence="3 5" id="KW-0238">DNA-binding</keyword>
<dbReference type="InterPro" id="IPR010998">
    <property type="entry name" value="Integrase_recombinase_N"/>
</dbReference>
<dbReference type="InterPro" id="IPR044068">
    <property type="entry name" value="CB"/>
</dbReference>
<dbReference type="Gene3D" id="1.10.150.130">
    <property type="match status" value="1"/>
</dbReference>
<keyword evidence="9" id="KW-1185">Reference proteome</keyword>
<gene>
    <name evidence="8" type="ORF">FZ934_17365</name>
</gene>
<proteinExistence type="inferred from homology"/>
<feature type="domain" description="Tyr recombinase" evidence="6">
    <location>
        <begin position="127"/>
        <end position="331"/>
    </location>
</feature>
<accession>A0A5Q0C7S9</accession>
<dbReference type="Pfam" id="PF00589">
    <property type="entry name" value="Phage_integrase"/>
    <property type="match status" value="1"/>
</dbReference>
<dbReference type="GO" id="GO:0015074">
    <property type="term" value="P:DNA integration"/>
    <property type="evidence" value="ECO:0007669"/>
    <property type="project" value="UniProtKB-KW"/>
</dbReference>
<dbReference type="EMBL" id="CP043498">
    <property type="protein sequence ID" value="QFY62008.1"/>
    <property type="molecule type" value="Genomic_DNA"/>
</dbReference>
<comment type="similarity">
    <text evidence="1">Belongs to the 'phage' integrase family.</text>
</comment>
<keyword evidence="4" id="KW-0233">DNA recombination</keyword>
<evidence type="ECO:0000256" key="3">
    <source>
        <dbReference type="ARBA" id="ARBA00023125"/>
    </source>
</evidence>
<dbReference type="PANTHER" id="PTHR30349">
    <property type="entry name" value="PHAGE INTEGRASE-RELATED"/>
    <property type="match status" value="1"/>
</dbReference>
<dbReference type="AlphaFoldDB" id="A0A5Q0C7S9"/>
<name>A0A5Q0C7S9_9HYPH</name>
<dbReference type="InterPro" id="IPR013762">
    <property type="entry name" value="Integrase-like_cat_sf"/>
</dbReference>
<evidence type="ECO:0000259" key="7">
    <source>
        <dbReference type="PROSITE" id="PS51900"/>
    </source>
</evidence>
<dbReference type="PROSITE" id="PS51898">
    <property type="entry name" value="TYR_RECOMBINASE"/>
    <property type="match status" value="1"/>
</dbReference>
<evidence type="ECO:0000256" key="5">
    <source>
        <dbReference type="PROSITE-ProRule" id="PRU01248"/>
    </source>
</evidence>
<protein>
    <submittedName>
        <fullName evidence="8">Site-specific integrase</fullName>
    </submittedName>
</protein>
<sequence length="371" mass="42177">MNALIEENASIIYLYQGELRHGKGFHPKTVNDILRHIWQFEGHTGSVDFRSVTRRMIEDFKDELIDRAGKSGKEGLSASTIVHTFGNLKAFFIWLADQDGYRRAITAQLYNHFNSPRHLVELAGAAAQKFVPSAEQLRLMLREMPANLPAQRRDRAMLAALLLFGVRDGALISLRLKHVDIDRKQVFQDAREVKTKFSKTSVVDWFPVGDDIEHIVIEWIGELRSMGAGDDAPLFPTAPFRPWIGRHRIELEFLTTAAPVRQVLRKAAAAAGVPYFKPHAIRSTVARLSDEWASSPRDLKALSQNFGHEQVSTTSKYYGDVEPDVKEQLFRKMRDKQRNPGARDISELVERVSLETQDVVRKILQLALDKK</sequence>
<evidence type="ECO:0000256" key="4">
    <source>
        <dbReference type="ARBA" id="ARBA00023172"/>
    </source>
</evidence>